<accession>A0A5F2EWU2</accession>
<reference evidence="2" key="1">
    <citation type="submission" date="2018-01" db="EMBL/GenBank/DDBJ databases">
        <authorList>
            <person name="Li J."/>
        </authorList>
    </citation>
    <scope>NUCLEOTIDE SEQUENCE [LARGE SCALE GENOMIC DNA]</scope>
    <source>
        <strain evidence="2">592</strain>
    </source>
</reference>
<protein>
    <submittedName>
        <fullName evidence="1">Hydrolase</fullName>
    </submittedName>
</protein>
<dbReference type="SUPFAM" id="SSF55486">
    <property type="entry name" value="Metalloproteases ('zincins'), catalytic domain"/>
    <property type="match status" value="1"/>
</dbReference>
<organism evidence="1 2">
    <name type="scientific">Aeromicrobium chenweiae</name>
    <dbReference type="NCBI Taxonomy" id="2079793"/>
    <lineage>
        <taxon>Bacteria</taxon>
        <taxon>Bacillati</taxon>
        <taxon>Actinomycetota</taxon>
        <taxon>Actinomycetes</taxon>
        <taxon>Propionibacteriales</taxon>
        <taxon>Nocardioidaceae</taxon>
        <taxon>Aeromicrobium</taxon>
    </lineage>
</organism>
<dbReference type="GO" id="GO:0016787">
    <property type="term" value="F:hydrolase activity"/>
    <property type="evidence" value="ECO:0007669"/>
    <property type="project" value="UniProtKB-KW"/>
</dbReference>
<dbReference type="Gene3D" id="1.20.150.30">
    <property type="entry name" value="Zincin-like metallopeptidase, N-terminal domain"/>
    <property type="match status" value="1"/>
</dbReference>
<name>A0A2S0WP69_9ACTN</name>
<dbReference type="EMBL" id="CP026952">
    <property type="protein sequence ID" value="AWB93143.1"/>
    <property type="molecule type" value="Genomic_DNA"/>
</dbReference>
<dbReference type="InterPro" id="IPR042271">
    <property type="entry name" value="Zinicin_2_N"/>
</dbReference>
<dbReference type="AlphaFoldDB" id="A0A2S0WP69"/>
<keyword evidence="1" id="KW-0378">Hydrolase</keyword>
<dbReference type="RefSeq" id="WP_108579225.1">
    <property type="nucleotide sequence ID" value="NZ_CP026952.1"/>
</dbReference>
<dbReference type="OrthoDB" id="8478472at2"/>
<gene>
    <name evidence="1" type="ORF">C3E78_13535</name>
</gene>
<evidence type="ECO:0000313" key="1">
    <source>
        <dbReference type="EMBL" id="AWB93143.1"/>
    </source>
</evidence>
<proteinExistence type="predicted"/>
<dbReference type="Proteomes" id="UP000244384">
    <property type="component" value="Chromosome"/>
</dbReference>
<dbReference type="PANTHER" id="PTHR39420">
    <property type="match status" value="1"/>
</dbReference>
<accession>A0A2S0WP69</accession>
<sequence length="431" mass="46116">MADDEKNEPENPFKGTPMEQIFGAFSGGPVDMNQIMGQMQKMFAPHEGSVNFDLAKDVARHTVAAAGPDPTPTSSQQGAVDDAARLAELWLDTATSIPAGATTATAWSRAEWIESTAGTWQQLVEPIAAHVVKAMSQALPEEAKAMAGPLIGMLTQAGGAMFGQQVGQALGGLAGEVVSSTDIGLPLGPERVAAVLPEGVKAFGEGLEHSAADVLLYVTLRECAHHRLFQHSPWLRSALVGAIEEYGRGTRIDISAIEQQMQTLDPSRPEDIQEALAGGLFEPERTPEQQRALDRLETLLAFIEGWVDEVVTEATKDRMPAAAPLSEAMRRRRATGGPAEQTFAALVGLELRPRKLREATTLWAAMRDRQGADARDAVWSHPDLMPVAADLDDPLGFAQGESRTQGDDDFDAALGELLDGPDGTGDEDRPE</sequence>
<keyword evidence="2" id="KW-1185">Reference proteome</keyword>
<dbReference type="InterPro" id="IPR018766">
    <property type="entry name" value="Zinicin_2"/>
</dbReference>
<dbReference type="KEGG" id="aez:C3E78_13535"/>
<dbReference type="NCBIfam" id="TIGR03624">
    <property type="entry name" value="putative hydrolase"/>
    <property type="match status" value="1"/>
</dbReference>
<dbReference type="PANTHER" id="PTHR39420:SF2">
    <property type="entry name" value="HYDROLASE"/>
    <property type="match status" value="1"/>
</dbReference>
<dbReference type="Pfam" id="PF10103">
    <property type="entry name" value="Zincin_2"/>
    <property type="match status" value="1"/>
</dbReference>
<evidence type="ECO:0000313" key="2">
    <source>
        <dbReference type="Proteomes" id="UP000244384"/>
    </source>
</evidence>